<dbReference type="RefSeq" id="WP_198707895.1">
    <property type="nucleotide sequence ID" value="NZ_JAEILM010000047.1"/>
</dbReference>
<evidence type="ECO:0000313" key="2">
    <source>
        <dbReference type="Proteomes" id="UP000607562"/>
    </source>
</evidence>
<accession>A0ABS0V1K1</accession>
<sequence>MSALLLKAPLNKKFQADVQKYIIELESKITRFHFFRAAQVKKLLPARESSEFFTQSIEALEKAFAGDLNSYSAMRWMYYLRRTPNAVFGGDLSSTGVNSRALAEIYANQSTKSETAAYGSNGFVFPINDSTLRHVARFISFIAIIYDLQVGFRFASKGSEYDFSSRHHRALVKSNFMADLSAFKSVLPRRVQNPLLESAVQIYDQRHNYQRRTFQGVAMSLAGLAHYDAVNGEIQTGVDVTQAMWGMHDEKMFSPQEFLVGNPRAEIYGSNRQIIVRFGPSNIDYAKLFELYRLPVMAKVGIDNNAALCLLLLFIAGRWLQRRRYSFLRVMELGYFIMDFQQWEDFADGQYSKACDEVRQYLPQFQAPENYSAFVTSCLKFKGEVWPLSHGDILRVTNDYVCIDMWAASTGFLGWFQFPKTQGQIANERAARFEDVVQEVIDLSPWADSSIQGLRQRELKVDGQALTDIDAIGAYEGTLLVVSCKSIPYTREYDRGTHNAIRNAASTVDKGVDYWANIVSQLQARKEGDNFNLTSYKQIVGVVCTPFAVYTSHPASLSMSVGKLRWACSLYELSEFLKSSASGITKSPEIS</sequence>
<gene>
    <name evidence="1" type="ORF">YA0871_16005</name>
</gene>
<dbReference type="EMBL" id="JAEILM010000047">
    <property type="protein sequence ID" value="MBI6634167.1"/>
    <property type="molecule type" value="Genomic_DNA"/>
</dbReference>
<keyword evidence="2" id="KW-1185">Reference proteome</keyword>
<name>A0ABS0V1K1_9PSED</name>
<reference evidence="1 2" key="1">
    <citation type="submission" date="2020-12" db="EMBL/GenBank/DDBJ databases">
        <title>Comparative genomic insights into the epidemiology and virulence of plant pathogenic Pseudomonads from Turkey.</title>
        <authorList>
            <person name="Dillon M."/>
            <person name="Ruiz-Bedoya T."/>
            <person name="Bendalovic-Torma C."/>
            <person name="Guttman K.M."/>
            <person name="Kwak H."/>
            <person name="Middleton M.A."/>
            <person name="Wang P.W."/>
            <person name="Horuz S."/>
            <person name="Aysan Y."/>
            <person name="Guttman D.S."/>
        </authorList>
    </citation>
    <scope>NUCLEOTIDE SEQUENCE [LARGE SCALE GENOMIC DNA]</scope>
    <source>
        <strain evidence="1 2">Marul_2_1</strain>
    </source>
</reference>
<organism evidence="1 2">
    <name type="scientific">Pseudomonas paralactis</name>
    <dbReference type="NCBI Taxonomy" id="1615673"/>
    <lineage>
        <taxon>Bacteria</taxon>
        <taxon>Pseudomonadati</taxon>
        <taxon>Pseudomonadota</taxon>
        <taxon>Gammaproteobacteria</taxon>
        <taxon>Pseudomonadales</taxon>
        <taxon>Pseudomonadaceae</taxon>
        <taxon>Pseudomonas</taxon>
    </lineage>
</organism>
<proteinExistence type="predicted"/>
<protein>
    <submittedName>
        <fullName evidence="1">Uncharacterized protein</fullName>
    </submittedName>
</protein>
<comment type="caution">
    <text evidence="1">The sequence shown here is derived from an EMBL/GenBank/DDBJ whole genome shotgun (WGS) entry which is preliminary data.</text>
</comment>
<evidence type="ECO:0000313" key="1">
    <source>
        <dbReference type="EMBL" id="MBI6634167.1"/>
    </source>
</evidence>
<dbReference type="Proteomes" id="UP000607562">
    <property type="component" value="Unassembled WGS sequence"/>
</dbReference>